<dbReference type="STRING" id="459525.SAMN04488137_1658"/>
<evidence type="ECO:0000313" key="3">
    <source>
        <dbReference type="Proteomes" id="UP000199544"/>
    </source>
</evidence>
<organism evidence="2 3">
    <name type="scientific">Fictibacillus solisalsi</name>
    <dbReference type="NCBI Taxonomy" id="459525"/>
    <lineage>
        <taxon>Bacteria</taxon>
        <taxon>Bacillati</taxon>
        <taxon>Bacillota</taxon>
        <taxon>Bacilli</taxon>
        <taxon>Bacillales</taxon>
        <taxon>Fictibacillaceae</taxon>
        <taxon>Fictibacillus</taxon>
    </lineage>
</organism>
<dbReference type="InterPro" id="IPR047801">
    <property type="entry name" value="Peptidase_C45"/>
</dbReference>
<dbReference type="PANTHER" id="PTHR34180">
    <property type="entry name" value="PEPTIDASE C45"/>
    <property type="match status" value="1"/>
</dbReference>
<evidence type="ECO:0000313" key="2">
    <source>
        <dbReference type="EMBL" id="SDM72924.1"/>
    </source>
</evidence>
<dbReference type="AlphaFoldDB" id="A0A1G9VL56"/>
<dbReference type="PANTHER" id="PTHR34180:SF1">
    <property type="entry name" value="BETA-ALANYL-DOPAMINE_CARCININE HYDROLASE"/>
    <property type="match status" value="1"/>
</dbReference>
<accession>A0A1G9VL56</accession>
<dbReference type="Proteomes" id="UP000199544">
    <property type="component" value="Unassembled WGS sequence"/>
</dbReference>
<keyword evidence="3" id="KW-1185">Reference proteome</keyword>
<dbReference type="GO" id="GO:0016746">
    <property type="term" value="F:acyltransferase activity"/>
    <property type="evidence" value="ECO:0007669"/>
    <property type="project" value="UniProtKB-KW"/>
</dbReference>
<protein>
    <submittedName>
        <fullName evidence="2">Isopenicillin-N N-acyltransferase like protein</fullName>
    </submittedName>
</protein>
<feature type="domain" description="Peptidase C45 hydrolase" evidence="1">
    <location>
        <begin position="113"/>
        <end position="339"/>
    </location>
</feature>
<proteinExistence type="predicted"/>
<dbReference type="InterPro" id="IPR005079">
    <property type="entry name" value="Peptidase_C45_hydrolase"/>
</dbReference>
<dbReference type="InterPro" id="IPR047794">
    <property type="entry name" value="C45_proenzyme-like"/>
</dbReference>
<dbReference type="Gene3D" id="3.60.60.10">
    <property type="entry name" value="Penicillin V Acylase, Chain A"/>
    <property type="match status" value="1"/>
</dbReference>
<keyword evidence="2" id="KW-0808">Transferase</keyword>
<sequence length="365" mass="40736">MKTFPLIRVQGSPLERGKRIGVEAREYIIHNIDTYKKIFLEMGNIGWSEARRSAELYIQSIAEYDQEIFDEIIGISEGSGQDLLDIIALNARSEILLNSDGCTSMAFVPKATENRETLLAKNWDWNPQINQGVILLEINQDPRPTILMATEAGIVGKIGLNSEGVGVCLNLLGAKQHAHGVPIHIILRGILNSRSISQAIGQISRAERGTAANFLIADSEGSAFNVESTSTDFDVLFPEEGRLCHTNHFISSQMNVVDTGRVKFPDTYGRLWRCKELLNDRTEKVNTEQIKHFLADHHGYPDSICRHGNTCPTDLGRMAASNTIFSIILNLSSKSFEITNGEPCSAEYVSYIPEWSCRKHFKNKI</sequence>
<dbReference type="Gene3D" id="1.10.10.2120">
    <property type="match status" value="1"/>
</dbReference>
<evidence type="ECO:0000259" key="1">
    <source>
        <dbReference type="Pfam" id="PF03417"/>
    </source>
</evidence>
<gene>
    <name evidence="2" type="ORF">SAMN04488137_1658</name>
</gene>
<dbReference type="OrthoDB" id="8109453at2"/>
<reference evidence="3" key="1">
    <citation type="submission" date="2016-10" db="EMBL/GenBank/DDBJ databases">
        <authorList>
            <person name="Varghese N."/>
            <person name="Submissions S."/>
        </authorList>
    </citation>
    <scope>NUCLEOTIDE SEQUENCE [LARGE SCALE GENOMIC DNA]</scope>
    <source>
        <strain evidence="3">CGMCC 1.6854</strain>
    </source>
</reference>
<keyword evidence="2" id="KW-0012">Acyltransferase</keyword>
<dbReference type="NCBIfam" id="NF040521">
    <property type="entry name" value="C45_proenzyme"/>
    <property type="match status" value="1"/>
</dbReference>
<dbReference type="EMBL" id="FNHW01000001">
    <property type="protein sequence ID" value="SDM72924.1"/>
    <property type="molecule type" value="Genomic_DNA"/>
</dbReference>
<dbReference type="Pfam" id="PF03417">
    <property type="entry name" value="AAT"/>
    <property type="match status" value="1"/>
</dbReference>
<name>A0A1G9VL56_9BACL</name>
<dbReference type="RefSeq" id="WP_090233834.1">
    <property type="nucleotide sequence ID" value="NZ_FNHW01000001.1"/>
</dbReference>